<dbReference type="InterPro" id="IPR051348">
    <property type="entry name" value="U-box_ubiquitin_ligases"/>
</dbReference>
<dbReference type="CDD" id="cd01989">
    <property type="entry name" value="USP_STK_Ubox_N"/>
    <property type="match status" value="1"/>
</dbReference>
<dbReference type="Gene3D" id="1.10.510.10">
    <property type="entry name" value="Transferase(Phosphotransferase) domain 1"/>
    <property type="match status" value="1"/>
</dbReference>
<dbReference type="Gramene" id="TraesNOR5A03G02689210.1">
    <property type="protein sequence ID" value="TraesNOR5A03G02689210.1"/>
    <property type="gene ID" value="TraesNOR5A03G02689210"/>
</dbReference>
<reference evidence="10" key="2">
    <citation type="submission" date="2018-10" db="UniProtKB">
        <authorList>
            <consortium name="EnsemblPlants"/>
        </authorList>
    </citation>
    <scope>IDENTIFICATION</scope>
</reference>
<dbReference type="Gramene" id="TraesCS5A02G205800.1">
    <property type="protein sequence ID" value="TraesCS5A02G205800.1"/>
    <property type="gene ID" value="TraesCS5A02G205800"/>
</dbReference>
<dbReference type="GO" id="GO:0016567">
    <property type="term" value="P:protein ubiquitination"/>
    <property type="evidence" value="ECO:0007669"/>
    <property type="project" value="UniProtKB-UniPathway"/>
</dbReference>
<dbReference type="SMART" id="SM00504">
    <property type="entry name" value="Ubox"/>
    <property type="match status" value="1"/>
</dbReference>
<dbReference type="Gene3D" id="3.30.200.20">
    <property type="entry name" value="Phosphorylase Kinase, domain 1"/>
    <property type="match status" value="1"/>
</dbReference>
<dbReference type="Proteomes" id="UP000019116">
    <property type="component" value="Chromosome 5A"/>
</dbReference>
<dbReference type="InterPro" id="IPR014729">
    <property type="entry name" value="Rossmann-like_a/b/a_fold"/>
</dbReference>
<feature type="coiled-coil region" evidence="6">
    <location>
        <begin position="371"/>
        <end position="412"/>
    </location>
</feature>
<gene>
    <name evidence="10" type="primary">LOC123107032</name>
</gene>
<dbReference type="SUPFAM" id="SSF52402">
    <property type="entry name" value="Adenine nucleotide alpha hydrolases-like"/>
    <property type="match status" value="1"/>
</dbReference>
<dbReference type="UniPathway" id="UPA00143"/>
<dbReference type="SUPFAM" id="SSF56112">
    <property type="entry name" value="Protein kinase-like (PK-like)"/>
    <property type="match status" value="1"/>
</dbReference>
<feature type="compositionally biased region" description="Low complexity" evidence="7">
    <location>
        <begin position="202"/>
        <end position="218"/>
    </location>
</feature>
<dbReference type="PROSITE" id="PS50011">
    <property type="entry name" value="PROTEIN_KINASE_DOM"/>
    <property type="match status" value="1"/>
</dbReference>
<dbReference type="SMR" id="A0A3B6KFU5"/>
<dbReference type="InterPro" id="IPR013083">
    <property type="entry name" value="Znf_RING/FYVE/PHD"/>
</dbReference>
<dbReference type="GO" id="GO:0004672">
    <property type="term" value="F:protein kinase activity"/>
    <property type="evidence" value="ECO:0007669"/>
    <property type="project" value="InterPro"/>
</dbReference>
<dbReference type="PROSITE" id="PS51698">
    <property type="entry name" value="U_BOX"/>
    <property type="match status" value="1"/>
</dbReference>
<sequence>MAEAGGVGRSGEDDQGGEEERGGGAAAAEVQVYCAVGKEAGKEWRANLRWVLANFPRSRHRLVLAHVHRPPHRINMMGAWVPVSQLAEHEVAAYSKLEEERATKALDVLIDICASQRVHARKVIVSGDDAARGLVQLVDDHGVAELVMGAAADRGYTRKLRAPKCKKAVTVQRKANPSCRIWFVCKGNLICTREVSQELNRAEPSTASSSPRSVASDYSRSKSSPPRLTIHGDGDGELLGMHHDSPDPMMAASLRRTPSRDDSDNATDHSIEDFAHEGAAEGGSSAVVQLLQDVEEDPPTPSHDGSASEEAGDMEDALYEKLKDAIMEAGSLRHEAYEETRRRQKADRDLANASMMARDAESSYHGEARRRKEMEESLARERAAMEQERRDLDALLEKIREVDDRSAELELQITDSGRVMSELDVRMSESCSVLDALRRERRGEGPAADEESMPAVDDGDQSVSFLRLGLSELEEATDRFDESAVIGGARAGSRGRVYRGSLRGMSVAVKMICPDVAVDEAPFGRAVDAIARARHPNIVALVGACPGARAVVHELVPGGSLEDRLGREAPPLPWHARCGTAYRTCSALAYLHSTATVHGDVRPENILLEDERCSSSKLAGLGMPGLVASPQLPTGVALPYVEPRYLATGELTPQCDVHALGVVLLRLVTGMPAFAAKKAAQKAADGSTPWHEVVDATAGGWPMERATEVALLGLKCCDAVEAGGPRRAAELLDEALSVLEAATDATPGRTWSSLSASTASDSGGAPSYFLCPILKEVMRDPQIAGDGFTYEAEAMKEWLGSGHDTSPMTNIKLPTEELMPNHALRAAIQEWRHTRPITFHRYQL</sequence>
<evidence type="ECO:0000259" key="8">
    <source>
        <dbReference type="PROSITE" id="PS50011"/>
    </source>
</evidence>
<dbReference type="EC" id="2.3.2.27" evidence="3"/>
<keyword evidence="4" id="KW-0808">Transferase</keyword>
<dbReference type="Gene3D" id="3.30.40.10">
    <property type="entry name" value="Zinc/RING finger domain, C3HC4 (zinc finger)"/>
    <property type="match status" value="1"/>
</dbReference>
<evidence type="ECO:0000256" key="5">
    <source>
        <dbReference type="ARBA" id="ARBA00022786"/>
    </source>
</evidence>
<dbReference type="GO" id="GO:0061630">
    <property type="term" value="F:ubiquitin protein ligase activity"/>
    <property type="evidence" value="ECO:0007669"/>
    <property type="project" value="UniProtKB-EC"/>
</dbReference>
<dbReference type="InterPro" id="IPR003613">
    <property type="entry name" value="Ubox_domain"/>
</dbReference>
<feature type="region of interest" description="Disordered" evidence="7">
    <location>
        <begin position="1"/>
        <end position="24"/>
    </location>
</feature>
<evidence type="ECO:0000313" key="11">
    <source>
        <dbReference type="Proteomes" id="UP000019116"/>
    </source>
</evidence>
<keyword evidence="6" id="KW-0175">Coiled coil</keyword>
<reference evidence="10" key="1">
    <citation type="submission" date="2018-08" db="EMBL/GenBank/DDBJ databases">
        <authorList>
            <person name="Rossello M."/>
        </authorList>
    </citation>
    <scope>NUCLEOTIDE SEQUENCE [LARGE SCALE GENOMIC DNA]</scope>
    <source>
        <strain evidence="10">cv. Chinese Spring</strain>
    </source>
</reference>
<feature type="compositionally biased region" description="Basic and acidic residues" evidence="7">
    <location>
        <begin position="230"/>
        <end position="246"/>
    </location>
</feature>
<proteinExistence type="predicted"/>
<dbReference type="Gramene" id="TraesCS5A03G0533700.2">
    <property type="protein sequence ID" value="TraesCS5A03G0533700.2.CDS"/>
    <property type="gene ID" value="TraesCS5A03G0533700"/>
</dbReference>
<feature type="domain" description="Protein kinase" evidence="8">
    <location>
        <begin position="483"/>
        <end position="770"/>
    </location>
</feature>
<accession>A0A3B6KFU5</accession>
<dbReference type="InterPro" id="IPR000719">
    <property type="entry name" value="Prot_kinase_dom"/>
</dbReference>
<dbReference type="PANTHER" id="PTHR45647:SF94">
    <property type="entry name" value="OS02G0822900 PROTEIN"/>
    <property type="match status" value="1"/>
</dbReference>
<dbReference type="GeneID" id="123107032"/>
<dbReference type="Pfam" id="PF04564">
    <property type="entry name" value="U-box"/>
    <property type="match status" value="1"/>
</dbReference>
<dbReference type="PANTHER" id="PTHR45647">
    <property type="entry name" value="OS02G0152300 PROTEIN"/>
    <property type="match status" value="1"/>
</dbReference>
<dbReference type="CDD" id="cd16655">
    <property type="entry name" value="RING-Ubox_WDSUB1-like"/>
    <property type="match status" value="1"/>
</dbReference>
<organism evidence="10">
    <name type="scientific">Triticum aestivum</name>
    <name type="common">Wheat</name>
    <dbReference type="NCBI Taxonomy" id="4565"/>
    <lineage>
        <taxon>Eukaryota</taxon>
        <taxon>Viridiplantae</taxon>
        <taxon>Streptophyta</taxon>
        <taxon>Embryophyta</taxon>
        <taxon>Tracheophyta</taxon>
        <taxon>Spermatophyta</taxon>
        <taxon>Magnoliopsida</taxon>
        <taxon>Liliopsida</taxon>
        <taxon>Poales</taxon>
        <taxon>Poaceae</taxon>
        <taxon>BOP clade</taxon>
        <taxon>Pooideae</taxon>
        <taxon>Triticodae</taxon>
        <taxon>Triticeae</taxon>
        <taxon>Triticinae</taxon>
        <taxon>Triticum</taxon>
    </lineage>
</organism>
<dbReference type="STRING" id="4565.A0A3B6KFU5"/>
<dbReference type="Gene3D" id="3.40.50.620">
    <property type="entry name" value="HUPs"/>
    <property type="match status" value="1"/>
</dbReference>
<evidence type="ECO:0000256" key="1">
    <source>
        <dbReference type="ARBA" id="ARBA00000900"/>
    </source>
</evidence>
<evidence type="ECO:0000313" key="10">
    <source>
        <dbReference type="EnsemblPlants" id="TraesCS5A02G205800.1"/>
    </source>
</evidence>
<comment type="catalytic activity">
    <reaction evidence="1">
        <text>S-ubiquitinyl-[E2 ubiquitin-conjugating enzyme]-L-cysteine + [acceptor protein]-L-lysine = [E2 ubiquitin-conjugating enzyme]-L-cysteine + N(6)-ubiquitinyl-[acceptor protein]-L-lysine.</text>
        <dbReference type="EC" id="2.3.2.27"/>
    </reaction>
</comment>
<dbReference type="RefSeq" id="XP_044384975.1">
    <property type="nucleotide sequence ID" value="XM_044529040.1"/>
</dbReference>
<evidence type="ECO:0000256" key="3">
    <source>
        <dbReference type="ARBA" id="ARBA00012483"/>
    </source>
</evidence>
<dbReference type="Pfam" id="PF00069">
    <property type="entry name" value="Pkinase"/>
    <property type="match status" value="1"/>
</dbReference>
<keyword evidence="11" id="KW-1185">Reference proteome</keyword>
<dbReference type="KEGG" id="taes:123107032"/>
<comment type="pathway">
    <text evidence="2">Protein modification; protein ubiquitination.</text>
</comment>
<dbReference type="SUPFAM" id="SSF57850">
    <property type="entry name" value="RING/U-box"/>
    <property type="match status" value="1"/>
</dbReference>
<evidence type="ECO:0000256" key="2">
    <source>
        <dbReference type="ARBA" id="ARBA00004906"/>
    </source>
</evidence>
<feature type="region of interest" description="Disordered" evidence="7">
    <location>
        <begin position="199"/>
        <end position="268"/>
    </location>
</feature>
<evidence type="ECO:0000259" key="9">
    <source>
        <dbReference type="PROSITE" id="PS51698"/>
    </source>
</evidence>
<evidence type="ECO:0000256" key="7">
    <source>
        <dbReference type="SAM" id="MobiDB-lite"/>
    </source>
</evidence>
<protein>
    <recommendedName>
        <fullName evidence="3">RING-type E3 ubiquitin transferase</fullName>
        <ecNumber evidence="3">2.3.2.27</ecNumber>
    </recommendedName>
</protein>
<dbReference type="AlphaFoldDB" id="A0A3B6KFU5"/>
<name>A0A3B6KFU5_WHEAT</name>
<dbReference type="InterPro" id="IPR011009">
    <property type="entry name" value="Kinase-like_dom_sf"/>
</dbReference>
<feature type="domain" description="U-box" evidence="9">
    <location>
        <begin position="764"/>
        <end position="838"/>
    </location>
</feature>
<dbReference type="EnsemblPlants" id="TraesCS5A02G205800.1">
    <property type="protein sequence ID" value="TraesCS5A02G205800.1"/>
    <property type="gene ID" value="TraesCS5A02G205800"/>
</dbReference>
<dbReference type="GO" id="GO:0005524">
    <property type="term" value="F:ATP binding"/>
    <property type="evidence" value="ECO:0007669"/>
    <property type="project" value="InterPro"/>
</dbReference>
<keyword evidence="5" id="KW-0833">Ubl conjugation pathway</keyword>
<evidence type="ECO:0000256" key="4">
    <source>
        <dbReference type="ARBA" id="ARBA00022679"/>
    </source>
</evidence>
<feature type="compositionally biased region" description="Basic and acidic residues" evidence="7">
    <location>
        <begin position="258"/>
        <end position="268"/>
    </location>
</feature>
<evidence type="ECO:0000256" key="6">
    <source>
        <dbReference type="SAM" id="Coils"/>
    </source>
</evidence>